<sequence length="222" mass="25262">MTDFSCKESNHSPTWGLMDLFAWKLLPPRFGGGITYIQRFKDAWVHHNRMLIRAAATRYKMPPELLAGVCWIEVGGDPNFIDRVAFEVRSFDWSGPTWVDRNLTITSNPAKTSFGSVSIQLRTAAATMGLNPSEMSTAQLRNLARCLQKDVFNIEVVARHLRQLLDHDGLQKNPPLLAMEHVRIVGARYNRGIGLSLDDIKKNTSYGDFIVKFWPRFTKLLK</sequence>
<dbReference type="InterPro" id="IPR023346">
    <property type="entry name" value="Lysozyme-like_dom_sf"/>
</dbReference>
<evidence type="ECO:0000313" key="2">
    <source>
        <dbReference type="Proteomes" id="UP001162030"/>
    </source>
</evidence>
<accession>A0ABM9HW01</accession>
<organism evidence="1 2">
    <name type="scientific">Methylocaldum szegediense</name>
    <dbReference type="NCBI Taxonomy" id="73780"/>
    <lineage>
        <taxon>Bacteria</taxon>
        <taxon>Pseudomonadati</taxon>
        <taxon>Pseudomonadota</taxon>
        <taxon>Gammaproteobacteria</taxon>
        <taxon>Methylococcales</taxon>
        <taxon>Methylococcaceae</taxon>
        <taxon>Methylocaldum</taxon>
    </lineage>
</organism>
<dbReference type="EMBL" id="OX458333">
    <property type="protein sequence ID" value="CAI8723354.1"/>
    <property type="molecule type" value="Genomic_DNA"/>
</dbReference>
<dbReference type="Gene3D" id="1.10.530.10">
    <property type="match status" value="1"/>
</dbReference>
<name>A0ABM9HW01_9GAMM</name>
<reference evidence="1 2" key="1">
    <citation type="submission" date="2023-03" db="EMBL/GenBank/DDBJ databases">
        <authorList>
            <person name="Pearce D."/>
        </authorList>
    </citation>
    <scope>NUCLEOTIDE SEQUENCE [LARGE SCALE GENOMIC DNA]</scope>
    <source>
        <strain evidence="1">Msz</strain>
    </source>
</reference>
<keyword evidence="2" id="KW-1185">Reference proteome</keyword>
<dbReference type="RefSeq" id="WP_026610383.1">
    <property type="nucleotide sequence ID" value="NZ_OX458333.1"/>
</dbReference>
<dbReference type="Proteomes" id="UP001162030">
    <property type="component" value="Chromosome"/>
</dbReference>
<dbReference type="SUPFAM" id="SSF53955">
    <property type="entry name" value="Lysozyme-like"/>
    <property type="match status" value="1"/>
</dbReference>
<protein>
    <submittedName>
        <fullName evidence="1">Uncharacterized protein</fullName>
    </submittedName>
</protein>
<proteinExistence type="predicted"/>
<evidence type="ECO:0000313" key="1">
    <source>
        <dbReference type="EMBL" id="CAI8723354.1"/>
    </source>
</evidence>
<gene>
    <name evidence="1" type="ORF">MSZNOR_0137</name>
</gene>